<dbReference type="Proteomes" id="UP000236047">
    <property type="component" value="Unassembled WGS sequence"/>
</dbReference>
<dbReference type="AlphaFoldDB" id="A0A2N8PIN1"/>
<proteinExistence type="predicted"/>
<comment type="caution">
    <text evidence="1">The sequence shown here is derived from an EMBL/GenBank/DDBJ whole genome shotgun (WGS) entry which is preliminary data.</text>
</comment>
<name>A0A2N8PIN1_STRNR</name>
<dbReference type="EMBL" id="LJSN01000002">
    <property type="protein sequence ID" value="PNE40840.1"/>
    <property type="molecule type" value="Genomic_DNA"/>
</dbReference>
<evidence type="ECO:0000313" key="2">
    <source>
        <dbReference type="Proteomes" id="UP000236047"/>
    </source>
</evidence>
<organism evidence="1 2">
    <name type="scientific">Streptomyces noursei</name>
    <name type="common">Streptomyces albulus</name>
    <dbReference type="NCBI Taxonomy" id="1971"/>
    <lineage>
        <taxon>Bacteria</taxon>
        <taxon>Bacillati</taxon>
        <taxon>Actinomycetota</taxon>
        <taxon>Actinomycetes</taxon>
        <taxon>Kitasatosporales</taxon>
        <taxon>Streptomycetaceae</taxon>
        <taxon>Streptomyces</taxon>
    </lineage>
</organism>
<sequence>MREQSVSYSLSVWVLTVLAPRYSSPAKSGMPLPSAQPCRTWRSRSVSTITSLSTRKRISSTSPWSGSSEITYLPPATSNTAVTISEHVASLAR</sequence>
<accession>A0A2N8PIN1</accession>
<gene>
    <name evidence="1" type="ORF">AOB60_08615</name>
</gene>
<keyword evidence="2" id="KW-1185">Reference proteome</keyword>
<reference evidence="2" key="1">
    <citation type="submission" date="2015-09" db="EMBL/GenBank/DDBJ databases">
        <authorList>
            <person name="Graham D.E."/>
            <person name="Mahan K.M."/>
            <person name="Klingeman D.M."/>
            <person name="Fida T."/>
            <person name="Giannone R.J."/>
            <person name="Hettich R.L."/>
            <person name="Parry R.J."/>
            <person name="Spain J.C."/>
        </authorList>
    </citation>
    <scope>NUCLEOTIDE SEQUENCE [LARGE SCALE GENOMIC DNA]</scope>
    <source>
        <strain evidence="2">JCM 4701</strain>
    </source>
</reference>
<protein>
    <submittedName>
        <fullName evidence="1">Uncharacterized protein</fullName>
    </submittedName>
</protein>
<evidence type="ECO:0000313" key="1">
    <source>
        <dbReference type="EMBL" id="PNE40840.1"/>
    </source>
</evidence>